<keyword evidence="3" id="KW-1185">Reference proteome</keyword>
<feature type="region of interest" description="Disordered" evidence="1">
    <location>
        <begin position="70"/>
        <end position="134"/>
    </location>
</feature>
<dbReference type="Proteomes" id="UP001396334">
    <property type="component" value="Unassembled WGS sequence"/>
</dbReference>
<feature type="region of interest" description="Disordered" evidence="1">
    <location>
        <begin position="167"/>
        <end position="213"/>
    </location>
</feature>
<organism evidence="2 3">
    <name type="scientific">Hibiscus sabdariffa</name>
    <name type="common">roselle</name>
    <dbReference type="NCBI Taxonomy" id="183260"/>
    <lineage>
        <taxon>Eukaryota</taxon>
        <taxon>Viridiplantae</taxon>
        <taxon>Streptophyta</taxon>
        <taxon>Embryophyta</taxon>
        <taxon>Tracheophyta</taxon>
        <taxon>Spermatophyta</taxon>
        <taxon>Magnoliopsida</taxon>
        <taxon>eudicotyledons</taxon>
        <taxon>Gunneridae</taxon>
        <taxon>Pentapetalae</taxon>
        <taxon>rosids</taxon>
        <taxon>malvids</taxon>
        <taxon>Malvales</taxon>
        <taxon>Malvaceae</taxon>
        <taxon>Malvoideae</taxon>
        <taxon>Hibiscus</taxon>
    </lineage>
</organism>
<feature type="compositionally biased region" description="Pro residues" evidence="1">
    <location>
        <begin position="78"/>
        <end position="95"/>
    </location>
</feature>
<evidence type="ECO:0000313" key="2">
    <source>
        <dbReference type="EMBL" id="KAK8982825.1"/>
    </source>
</evidence>
<dbReference type="EMBL" id="JBBPBN010000084">
    <property type="protein sequence ID" value="KAK8982825.1"/>
    <property type="molecule type" value="Genomic_DNA"/>
</dbReference>
<sequence>MGLRLGSGIGRAIAIDHKVEGGNLGEFLRIRVEPVDLDTTKLQYGAWLRVGTQQPQFGPRKRQGIEFFPSTSTQQSFDPPPPPTDPVSGSLPPPGNLKATTSVPVSEPVEDKKNLSSEDAAASAPQTSLDPDPAFDLSPVVLAVSMTEGPTRMSKHTIHGKYEVYNPILPKRQRTSAANASSLGTTTSETLDNAGKSSLNSPTVVAGQPHRAQ</sequence>
<name>A0ABR2P313_9ROSI</name>
<evidence type="ECO:0000256" key="1">
    <source>
        <dbReference type="SAM" id="MobiDB-lite"/>
    </source>
</evidence>
<evidence type="ECO:0000313" key="3">
    <source>
        <dbReference type="Proteomes" id="UP001396334"/>
    </source>
</evidence>
<accession>A0ABR2P313</accession>
<gene>
    <name evidence="2" type="ORF">V6N11_060146</name>
</gene>
<reference evidence="2 3" key="1">
    <citation type="journal article" date="2024" name="G3 (Bethesda)">
        <title>Genome assembly of Hibiscus sabdariffa L. provides insights into metabolisms of medicinal natural products.</title>
        <authorList>
            <person name="Kim T."/>
        </authorList>
    </citation>
    <scope>NUCLEOTIDE SEQUENCE [LARGE SCALE GENOMIC DNA]</scope>
    <source>
        <strain evidence="2">TK-2024</strain>
        <tissue evidence="2">Old leaves</tissue>
    </source>
</reference>
<comment type="caution">
    <text evidence="2">The sequence shown here is derived from an EMBL/GenBank/DDBJ whole genome shotgun (WGS) entry which is preliminary data.</text>
</comment>
<protein>
    <submittedName>
        <fullName evidence="2">Uncharacterized protein</fullName>
    </submittedName>
</protein>
<feature type="compositionally biased region" description="Polar residues" evidence="1">
    <location>
        <begin position="175"/>
        <end position="203"/>
    </location>
</feature>
<proteinExistence type="predicted"/>